<accession>A0A4Y5JUT1</accession>
<evidence type="ECO:0000313" key="1">
    <source>
        <dbReference type="EMBL" id="QCG75892.1"/>
    </source>
</evidence>
<organism evidence="1 2">
    <name type="scientific">Pseudomonas phage vB_PaeM_PA5oct</name>
    <dbReference type="NCBI Taxonomy" id="2163605"/>
    <lineage>
        <taxon>Viruses</taxon>
        <taxon>Duplodnaviria</taxon>
        <taxon>Heunggongvirae</taxon>
        <taxon>Uroviricota</taxon>
        <taxon>Caudoviricetes</taxon>
        <taxon>Arenbergviridae</taxon>
        <taxon>Wroclawvirus</taxon>
        <taxon>Wroclawvirus PA5oct</taxon>
    </lineage>
</organism>
<name>A0A4Y5JUT1_9CAUD</name>
<gene>
    <name evidence="1" type="ORF">EST35_0008</name>
</gene>
<sequence>MNEEYDILYLSNNTMQITFRFSVYCFYDKTRSIIYCQ</sequence>
<keyword evidence="2" id="KW-1185">Reference proteome</keyword>
<protein>
    <submittedName>
        <fullName evidence="1">Uncharacterized protein</fullName>
    </submittedName>
</protein>
<evidence type="ECO:0000313" key="2">
    <source>
        <dbReference type="Proteomes" id="UP000316733"/>
    </source>
</evidence>
<reference evidence="2" key="1">
    <citation type="journal article" date="2020" name="bioRxiv">
        <title>Integrative omics analysis of Pseudomonas aeruginosa virus PA5oct highlights the molecular complexity of jumbo phages.</title>
        <authorList>
            <person name="Lood C."/>
            <person name="Danis-Wlodarczyk K."/>
            <person name="Blasdel B.G."/>
            <person name="Jang H.B."/>
            <person name="Vandenheuvel D."/>
            <person name="Briers Y."/>
            <person name="Noben J.-P."/>
            <person name="van Noort V."/>
            <person name="Drulis-Kawa Z."/>
            <person name="Lavigne R."/>
        </authorList>
    </citation>
    <scope>NUCLEOTIDE SEQUENCE [LARGE SCALE GENOMIC DNA]</scope>
</reference>
<dbReference type="Proteomes" id="UP000316733">
    <property type="component" value="Segment"/>
</dbReference>
<proteinExistence type="predicted"/>
<dbReference type="EMBL" id="MK797984">
    <property type="protein sequence ID" value="QCG75892.1"/>
    <property type="molecule type" value="Genomic_DNA"/>
</dbReference>